<feature type="domain" description="NADPH-dependent reductive aminase-like C-terminal" evidence="4">
    <location>
        <begin position="159"/>
        <end position="283"/>
    </location>
</feature>
<dbReference type="InterPro" id="IPR036291">
    <property type="entry name" value="NAD(P)-bd_dom_sf"/>
</dbReference>
<dbReference type="Gene3D" id="1.10.1040.10">
    <property type="entry name" value="N-(1-d-carboxylethyl)-l-norvaline Dehydrogenase, domain 2"/>
    <property type="match status" value="1"/>
</dbReference>
<dbReference type="Proteomes" id="UP001428817">
    <property type="component" value="Unassembled WGS sequence"/>
</dbReference>
<feature type="domain" description="6-phosphogluconate dehydrogenase NADP-binding" evidence="3">
    <location>
        <begin position="5"/>
        <end position="151"/>
    </location>
</feature>
<keyword evidence="6" id="KW-1185">Reference proteome</keyword>
<dbReference type="PANTHER" id="PTHR43580">
    <property type="entry name" value="OXIDOREDUCTASE GLYR1-RELATED"/>
    <property type="match status" value="1"/>
</dbReference>
<dbReference type="Gene3D" id="3.40.50.720">
    <property type="entry name" value="NAD(P)-binding Rossmann-like Domain"/>
    <property type="match status" value="1"/>
</dbReference>
<evidence type="ECO:0000313" key="6">
    <source>
        <dbReference type="Proteomes" id="UP001428817"/>
    </source>
</evidence>
<dbReference type="EMBL" id="BAABJP010000001">
    <property type="protein sequence ID" value="GAA5145735.1"/>
    <property type="molecule type" value="Genomic_DNA"/>
</dbReference>
<accession>A0ABP9PH96</accession>
<organism evidence="5 6">
    <name type="scientific">Pseudonocardia eucalypti</name>
    <dbReference type="NCBI Taxonomy" id="648755"/>
    <lineage>
        <taxon>Bacteria</taxon>
        <taxon>Bacillati</taxon>
        <taxon>Actinomycetota</taxon>
        <taxon>Actinomycetes</taxon>
        <taxon>Pseudonocardiales</taxon>
        <taxon>Pseudonocardiaceae</taxon>
        <taxon>Pseudonocardia</taxon>
    </lineage>
</organism>
<dbReference type="InterPro" id="IPR006115">
    <property type="entry name" value="6PGDH_NADP-bd"/>
</dbReference>
<evidence type="ECO:0000313" key="5">
    <source>
        <dbReference type="EMBL" id="GAA5145735.1"/>
    </source>
</evidence>
<dbReference type="InterPro" id="IPR015815">
    <property type="entry name" value="HIBADH-related"/>
</dbReference>
<dbReference type="InterPro" id="IPR051265">
    <property type="entry name" value="HIBADH-related_NP60_sf"/>
</dbReference>
<keyword evidence="2" id="KW-0560">Oxidoreductase</keyword>
<reference evidence="6" key="1">
    <citation type="journal article" date="2019" name="Int. J. Syst. Evol. Microbiol.">
        <title>The Global Catalogue of Microorganisms (GCM) 10K type strain sequencing project: providing services to taxonomists for standard genome sequencing and annotation.</title>
        <authorList>
            <consortium name="The Broad Institute Genomics Platform"/>
            <consortium name="The Broad Institute Genome Sequencing Center for Infectious Disease"/>
            <person name="Wu L."/>
            <person name="Ma J."/>
        </authorList>
    </citation>
    <scope>NUCLEOTIDE SEQUENCE [LARGE SCALE GENOMIC DNA]</scope>
    <source>
        <strain evidence="6">JCM 18303</strain>
    </source>
</reference>
<dbReference type="Pfam" id="PF03446">
    <property type="entry name" value="NAD_binding_2"/>
    <property type="match status" value="1"/>
</dbReference>
<dbReference type="PIRSF" id="PIRSF000103">
    <property type="entry name" value="HIBADH"/>
    <property type="match status" value="1"/>
</dbReference>
<name>A0ABP9PH96_9PSEU</name>
<gene>
    <name evidence="5" type="ORF">GCM10023321_04070</name>
</gene>
<proteinExistence type="inferred from homology"/>
<dbReference type="RefSeq" id="WP_185058667.1">
    <property type="nucleotide sequence ID" value="NZ_BAABJP010000001.1"/>
</dbReference>
<dbReference type="InterPro" id="IPR013328">
    <property type="entry name" value="6PGD_dom2"/>
</dbReference>
<sequence length="288" mass="29989">MSEAISLIGLGAMGQALAAQLVKAGHRVTLWNRTRSRADALLEQGANWAGTPAEAMAASPVTVLCISNYPDSEALLADVPAGAVIVQITTGTPEDAVGLEKVVTGRGAAYLDGLIAAYPSMIGTGNASIYYSGPRELFDRHADVLRDLGATPVHLREEIGAANLLDAAVITMFYGILFGFSVGAGLATRAGLEVKDFASIGSAALRSFPAAMADVADKLATGDMTTTEATLDTYVNGLDTGRRTAEASGADTRFHQVMLDYLHRAREGGHGSDDIARLVQMFTEGTAA</sequence>
<protein>
    <submittedName>
        <fullName evidence="5">NAD(P)-dependent oxidoreductase</fullName>
    </submittedName>
</protein>
<evidence type="ECO:0000259" key="4">
    <source>
        <dbReference type="Pfam" id="PF21761"/>
    </source>
</evidence>
<comment type="caution">
    <text evidence="5">The sequence shown here is derived from an EMBL/GenBank/DDBJ whole genome shotgun (WGS) entry which is preliminary data.</text>
</comment>
<dbReference type="SUPFAM" id="SSF51735">
    <property type="entry name" value="NAD(P)-binding Rossmann-fold domains"/>
    <property type="match status" value="1"/>
</dbReference>
<evidence type="ECO:0000259" key="3">
    <source>
        <dbReference type="Pfam" id="PF03446"/>
    </source>
</evidence>
<dbReference type="InterPro" id="IPR048666">
    <property type="entry name" value="RedAm-like_C"/>
</dbReference>
<evidence type="ECO:0000256" key="1">
    <source>
        <dbReference type="ARBA" id="ARBA00009080"/>
    </source>
</evidence>
<evidence type="ECO:0000256" key="2">
    <source>
        <dbReference type="ARBA" id="ARBA00023002"/>
    </source>
</evidence>
<dbReference type="PANTHER" id="PTHR43580:SF2">
    <property type="entry name" value="CYTOKINE-LIKE NUCLEAR FACTOR N-PAC"/>
    <property type="match status" value="1"/>
</dbReference>
<dbReference type="SUPFAM" id="SSF48179">
    <property type="entry name" value="6-phosphogluconate dehydrogenase C-terminal domain-like"/>
    <property type="match status" value="1"/>
</dbReference>
<comment type="similarity">
    <text evidence="1">Belongs to the HIBADH-related family.</text>
</comment>
<dbReference type="InterPro" id="IPR008927">
    <property type="entry name" value="6-PGluconate_DH-like_C_sf"/>
</dbReference>
<dbReference type="Pfam" id="PF21761">
    <property type="entry name" value="RedAm-like_C"/>
    <property type="match status" value="1"/>
</dbReference>